<dbReference type="NCBIfam" id="NF003454">
    <property type="entry name" value="PRK05035.1"/>
    <property type="match status" value="1"/>
</dbReference>
<feature type="binding site" evidence="8">
    <location>
        <position position="474"/>
    </location>
    <ligand>
        <name>[4Fe-4S] cluster</name>
        <dbReference type="ChEBI" id="CHEBI:49883"/>
        <label>1</label>
    </ligand>
</feature>
<comment type="function">
    <text evidence="8">Part of a membrane-bound complex that couples electron transfer with translocation of ions across the membrane.</text>
</comment>
<accession>A0ABY8ME72</accession>
<comment type="subunit">
    <text evidence="8">The complex is composed of six subunits: RnfA, RnfB, RnfC, RnfD, RnfE and RnfG.</text>
</comment>
<evidence type="ECO:0000256" key="6">
    <source>
        <dbReference type="ARBA" id="ARBA00023004"/>
    </source>
</evidence>
<keyword evidence="3 8" id="KW-0479">Metal-binding</keyword>
<comment type="cofactor">
    <cofactor evidence="8">
        <name>[4Fe-4S] cluster</name>
        <dbReference type="ChEBI" id="CHEBI:49883"/>
    </cofactor>
    <text evidence="8">Binds 2 [4Fe-4S] clusters per subunit.</text>
</comment>
<organism evidence="10 11">
    <name type="scientific">Candidatus Haliotispira prima</name>
    <dbReference type="NCBI Taxonomy" id="3034016"/>
    <lineage>
        <taxon>Bacteria</taxon>
        <taxon>Pseudomonadati</taxon>
        <taxon>Spirochaetota</taxon>
        <taxon>Spirochaetia</taxon>
        <taxon>Spirochaetales</taxon>
        <taxon>Spirochaetaceae</taxon>
        <taxon>Candidatus Haliotispira</taxon>
    </lineage>
</organism>
<feature type="binding site" evidence="8">
    <location>
        <position position="428"/>
    </location>
    <ligand>
        <name>[4Fe-4S] cluster</name>
        <dbReference type="ChEBI" id="CHEBI:49883"/>
        <label>1</label>
    </ligand>
</feature>
<dbReference type="SUPFAM" id="SSF142984">
    <property type="entry name" value="Nqo1 middle domain-like"/>
    <property type="match status" value="1"/>
</dbReference>
<evidence type="ECO:0000259" key="9">
    <source>
        <dbReference type="PROSITE" id="PS51379"/>
    </source>
</evidence>
<feature type="binding site" evidence="8">
    <location>
        <position position="464"/>
    </location>
    <ligand>
        <name>[4Fe-4S] cluster</name>
        <dbReference type="ChEBI" id="CHEBI:49883"/>
        <label>2</label>
    </ligand>
</feature>
<dbReference type="SUPFAM" id="SSF142019">
    <property type="entry name" value="Nqo1 FMN-binding domain-like"/>
    <property type="match status" value="1"/>
</dbReference>
<evidence type="ECO:0000256" key="7">
    <source>
        <dbReference type="ARBA" id="ARBA00023014"/>
    </source>
</evidence>
<dbReference type="EC" id="7.-.-.-" evidence="8"/>
<keyword evidence="1 8" id="KW-0813">Transport</keyword>
<sequence>MPNYHSLLHSLSHLKNTLPSLAGRAPGFTVGGFLPPAHEQKFHAGKPSPIEYIDNPAKTEISLLQHIGPVAKPLVDIGEHVHSGQLIAQTGNMSDGELKQNFLYSRIHSPIDGIVTAIESHTLANGLKAESIVIEYETLPGNPAKPAAGRNHVSGRWRGKGHKEILERVAEAGIVGMGGATFPTDIKLHLPINRRCDYLLLNAVECEPYLRSDTGLLEEMAFDVIGGIDILAECLKPKHIVIGLEKNQSWVLPLLKEAIRNYRAQLKPGDGSRENSIGLLPPIRIAILRTRYPQGAERQLVEAVSGREVPPGKLPSEVGCIVINISTGKAIYDALERGLPLTRRIVTVGGGAVRSPKVFNAPLGTPLSDLLDRCGGLDKPVARMMNGGPMMGTSFYDFRQFVTKGSAGFLFLTAEEIAQKKERPCIRCDACIQVCPMGLEPTAMYKHILAEETDSAERIGLMNCIECGACASVCPSQIPLTQGFRMGKVRWHLQQQNPENSENLHGRPEDAAR</sequence>
<keyword evidence="11" id="KW-1185">Reference proteome</keyword>
<evidence type="ECO:0000256" key="1">
    <source>
        <dbReference type="ARBA" id="ARBA00022448"/>
    </source>
</evidence>
<dbReference type="Proteomes" id="UP001228690">
    <property type="component" value="Chromosome"/>
</dbReference>
<dbReference type="HAMAP" id="MF_00461">
    <property type="entry name" value="RsxC_RnfC"/>
    <property type="match status" value="1"/>
</dbReference>
<dbReference type="EMBL" id="CP123443">
    <property type="protein sequence ID" value="WGK68208.1"/>
    <property type="molecule type" value="Genomic_DNA"/>
</dbReference>
<dbReference type="SUPFAM" id="SSF46548">
    <property type="entry name" value="alpha-helical ferredoxin"/>
    <property type="match status" value="1"/>
</dbReference>
<dbReference type="Gene3D" id="2.40.50.100">
    <property type="match status" value="1"/>
</dbReference>
<proteinExistence type="inferred from homology"/>
<dbReference type="PROSITE" id="PS00198">
    <property type="entry name" value="4FE4S_FER_1"/>
    <property type="match status" value="2"/>
</dbReference>
<feature type="domain" description="4Fe-4S ferredoxin-type" evidence="9">
    <location>
        <begin position="415"/>
        <end position="438"/>
    </location>
</feature>
<dbReference type="PROSITE" id="PS51379">
    <property type="entry name" value="4FE4S_FER_2"/>
    <property type="match status" value="2"/>
</dbReference>
<dbReference type="Pfam" id="PF13237">
    <property type="entry name" value="Fer4_10"/>
    <property type="match status" value="1"/>
</dbReference>
<evidence type="ECO:0000256" key="8">
    <source>
        <dbReference type="HAMAP-Rule" id="MF_00461"/>
    </source>
</evidence>
<evidence type="ECO:0000313" key="11">
    <source>
        <dbReference type="Proteomes" id="UP001228690"/>
    </source>
</evidence>
<dbReference type="InterPro" id="IPR019554">
    <property type="entry name" value="Soluble_ligand-bd"/>
</dbReference>
<dbReference type="RefSeq" id="WP_326926378.1">
    <property type="nucleotide sequence ID" value="NZ_CP123443.1"/>
</dbReference>
<dbReference type="Gene3D" id="3.40.50.11540">
    <property type="entry name" value="NADH-ubiquinone oxidoreductase 51kDa subunit"/>
    <property type="match status" value="1"/>
</dbReference>
<evidence type="ECO:0000313" key="10">
    <source>
        <dbReference type="EMBL" id="WGK68208.1"/>
    </source>
</evidence>
<evidence type="ECO:0000256" key="4">
    <source>
        <dbReference type="ARBA" id="ARBA00022737"/>
    </source>
</evidence>
<feature type="binding site" evidence="8">
    <location>
        <position position="431"/>
    </location>
    <ligand>
        <name>[4Fe-4S] cluster</name>
        <dbReference type="ChEBI" id="CHEBI:49883"/>
        <label>1</label>
    </ligand>
</feature>
<dbReference type="InterPro" id="IPR017900">
    <property type="entry name" value="4Fe4S_Fe_S_CS"/>
</dbReference>
<comment type="similarity">
    <text evidence="8">Belongs to the 4Fe4S bacterial-type ferredoxin family. RnfC subfamily.</text>
</comment>
<dbReference type="InterPro" id="IPR037225">
    <property type="entry name" value="Nuo51_FMN-bd_sf"/>
</dbReference>
<keyword evidence="2 8" id="KW-0004">4Fe-4S</keyword>
<dbReference type="InterPro" id="IPR017896">
    <property type="entry name" value="4Fe4S_Fe-S-bd"/>
</dbReference>
<keyword evidence="8" id="KW-1278">Translocase</keyword>
<keyword evidence="8" id="KW-0472">Membrane</keyword>
<feature type="domain" description="4Fe-4S ferredoxin-type" evidence="9">
    <location>
        <begin position="455"/>
        <end position="484"/>
    </location>
</feature>
<feature type="binding site" evidence="8">
    <location>
        <position position="470"/>
    </location>
    <ligand>
        <name>[4Fe-4S] cluster</name>
        <dbReference type="ChEBI" id="CHEBI:49883"/>
        <label>2</label>
    </ligand>
</feature>
<gene>
    <name evidence="10" type="primary">rsxC</name>
    <name evidence="8" type="synonym">rnfC</name>
    <name evidence="10" type="ORF">P0082_06895</name>
</gene>
<keyword evidence="7 8" id="KW-0411">Iron-sulfur</keyword>
<evidence type="ECO:0000256" key="2">
    <source>
        <dbReference type="ARBA" id="ARBA00022485"/>
    </source>
</evidence>
<feature type="binding site" evidence="8">
    <location>
        <position position="435"/>
    </location>
    <ligand>
        <name>[4Fe-4S] cluster</name>
        <dbReference type="ChEBI" id="CHEBI:49883"/>
        <label>2</label>
    </ligand>
</feature>
<dbReference type="Pfam" id="PF13375">
    <property type="entry name" value="RnfC_N"/>
    <property type="match status" value="1"/>
</dbReference>
<dbReference type="Pfam" id="PF10531">
    <property type="entry name" value="SLBB"/>
    <property type="match status" value="1"/>
</dbReference>
<reference evidence="10 11" key="1">
    <citation type="submission" date="2023-04" db="EMBL/GenBank/DDBJ databases">
        <title>Spirochaete genome identified in red abalone sample constitutes a novel genus.</title>
        <authorList>
            <person name="Sharma S.P."/>
            <person name="Purcell C.M."/>
            <person name="Hyde J.R."/>
            <person name="Severin A.J."/>
        </authorList>
    </citation>
    <scope>NUCLEOTIDE SEQUENCE [LARGE SCALE GENOMIC DNA]</scope>
    <source>
        <strain evidence="10 11">SP-2023</strain>
    </source>
</reference>
<dbReference type="InterPro" id="IPR026902">
    <property type="entry name" value="RnfC_N"/>
</dbReference>
<keyword evidence="5 8" id="KW-0249">Electron transport</keyword>
<protein>
    <recommendedName>
        <fullName evidence="8">Ion-translocating oxidoreductase complex subunit C</fullName>
        <ecNumber evidence="8">7.-.-.-</ecNumber>
    </recommendedName>
    <alternativeName>
        <fullName evidence="8">Rnf electron transport complex subunit C</fullName>
    </alternativeName>
</protein>
<dbReference type="Pfam" id="PF01512">
    <property type="entry name" value="Complex1_51K"/>
    <property type="match status" value="1"/>
</dbReference>
<comment type="subcellular location">
    <subcellularLocation>
        <location evidence="8">Cell membrane</location>
        <topology evidence="8">Peripheral membrane protein</topology>
    </subcellularLocation>
</comment>
<dbReference type="InterPro" id="IPR011538">
    <property type="entry name" value="Nuo51_FMN-bd"/>
</dbReference>
<dbReference type="InterPro" id="IPR010208">
    <property type="entry name" value="Ion_transpt_RnfC/RsxC"/>
</dbReference>
<feature type="binding site" evidence="8">
    <location>
        <position position="467"/>
    </location>
    <ligand>
        <name>[4Fe-4S] cluster</name>
        <dbReference type="ChEBI" id="CHEBI:49883"/>
        <label>2</label>
    </ligand>
</feature>
<evidence type="ECO:0000256" key="3">
    <source>
        <dbReference type="ARBA" id="ARBA00022723"/>
    </source>
</evidence>
<dbReference type="PANTHER" id="PTHR43034">
    <property type="entry name" value="ION-TRANSLOCATING OXIDOREDUCTASE COMPLEX SUBUNIT C"/>
    <property type="match status" value="1"/>
</dbReference>
<feature type="binding site" evidence="8">
    <location>
        <position position="425"/>
    </location>
    <ligand>
        <name>[4Fe-4S] cluster</name>
        <dbReference type="ChEBI" id="CHEBI:49883"/>
        <label>1</label>
    </ligand>
</feature>
<evidence type="ECO:0000256" key="5">
    <source>
        <dbReference type="ARBA" id="ARBA00022982"/>
    </source>
</evidence>
<keyword evidence="6 8" id="KW-0408">Iron</keyword>
<dbReference type="PANTHER" id="PTHR43034:SF2">
    <property type="entry name" value="ION-TRANSLOCATING OXIDOREDUCTASE COMPLEX SUBUNIT C"/>
    <property type="match status" value="1"/>
</dbReference>
<keyword evidence="4 8" id="KW-0677">Repeat</keyword>
<dbReference type="Gene3D" id="3.30.70.20">
    <property type="match status" value="1"/>
</dbReference>
<dbReference type="NCBIfam" id="TIGR01945">
    <property type="entry name" value="rnfC"/>
    <property type="match status" value="1"/>
</dbReference>
<keyword evidence="8" id="KW-1003">Cell membrane</keyword>
<name>A0ABY8ME72_9SPIO</name>